<dbReference type="Proteomes" id="UP000177958">
    <property type="component" value="Unassembled WGS sequence"/>
</dbReference>
<keyword evidence="1" id="KW-1133">Transmembrane helix</keyword>
<dbReference type="EMBL" id="MFKX01000026">
    <property type="protein sequence ID" value="OGG57502.1"/>
    <property type="molecule type" value="Genomic_DNA"/>
</dbReference>
<feature type="domain" description="DUF5652" evidence="2">
    <location>
        <begin position="13"/>
        <end position="68"/>
    </location>
</feature>
<keyword evidence="1" id="KW-0812">Transmembrane</keyword>
<evidence type="ECO:0000313" key="4">
    <source>
        <dbReference type="Proteomes" id="UP000177958"/>
    </source>
</evidence>
<sequence length="76" mass="8696">MGFGGGNWVGAFPAAFILILLWGLFWKGFALWYAAKRNDKWWFVALLLINTAGVLEIVYIFFVAKVPEFRQKLGLK</sequence>
<evidence type="ECO:0000256" key="1">
    <source>
        <dbReference type="SAM" id="Phobius"/>
    </source>
</evidence>
<proteinExistence type="predicted"/>
<feature type="transmembrane region" description="Helical" evidence="1">
    <location>
        <begin position="41"/>
        <end position="62"/>
    </location>
</feature>
<evidence type="ECO:0000313" key="3">
    <source>
        <dbReference type="EMBL" id="OGG57502.1"/>
    </source>
</evidence>
<keyword evidence="1" id="KW-0472">Membrane</keyword>
<gene>
    <name evidence="3" type="ORF">A2853_03770</name>
</gene>
<organism evidence="3 4">
    <name type="scientific">Candidatus Kaiserbacteria bacterium RIFCSPHIGHO2_01_FULL_55_17</name>
    <dbReference type="NCBI Taxonomy" id="1798484"/>
    <lineage>
        <taxon>Bacteria</taxon>
        <taxon>Candidatus Kaiseribacteriota</taxon>
    </lineage>
</organism>
<dbReference type="AlphaFoldDB" id="A0A1F6D922"/>
<accession>A0A1F6D922</accession>
<comment type="caution">
    <text evidence="3">The sequence shown here is derived from an EMBL/GenBank/DDBJ whole genome shotgun (WGS) entry which is preliminary data.</text>
</comment>
<protein>
    <recommendedName>
        <fullName evidence="2">DUF5652 domain-containing protein</fullName>
    </recommendedName>
</protein>
<dbReference type="Pfam" id="PF18893">
    <property type="entry name" value="DUF5652"/>
    <property type="match status" value="1"/>
</dbReference>
<feature type="transmembrane region" description="Helical" evidence="1">
    <location>
        <begin position="12"/>
        <end position="35"/>
    </location>
</feature>
<name>A0A1F6D922_9BACT</name>
<dbReference type="InterPro" id="IPR043712">
    <property type="entry name" value="DUF5652"/>
</dbReference>
<evidence type="ECO:0000259" key="2">
    <source>
        <dbReference type="Pfam" id="PF18893"/>
    </source>
</evidence>
<reference evidence="3 4" key="1">
    <citation type="journal article" date="2016" name="Nat. Commun.">
        <title>Thousands of microbial genomes shed light on interconnected biogeochemical processes in an aquifer system.</title>
        <authorList>
            <person name="Anantharaman K."/>
            <person name="Brown C.T."/>
            <person name="Hug L.A."/>
            <person name="Sharon I."/>
            <person name="Castelle C.J."/>
            <person name="Probst A.J."/>
            <person name="Thomas B.C."/>
            <person name="Singh A."/>
            <person name="Wilkins M.J."/>
            <person name="Karaoz U."/>
            <person name="Brodie E.L."/>
            <person name="Williams K.H."/>
            <person name="Hubbard S.S."/>
            <person name="Banfield J.F."/>
        </authorList>
    </citation>
    <scope>NUCLEOTIDE SEQUENCE [LARGE SCALE GENOMIC DNA]</scope>
</reference>